<evidence type="ECO:0000313" key="4">
    <source>
        <dbReference type="EMBL" id="MSS18793.1"/>
    </source>
</evidence>
<dbReference type="InterPro" id="IPR029056">
    <property type="entry name" value="Ribokinase-like"/>
</dbReference>
<dbReference type="AlphaFoldDB" id="A0A6L5XH31"/>
<keyword evidence="5" id="KW-1185">Reference proteome</keyword>
<keyword evidence="2 4" id="KW-0418">Kinase</keyword>
<dbReference type="Gene3D" id="3.40.1190.20">
    <property type="match status" value="1"/>
</dbReference>
<comment type="caution">
    <text evidence="4">The sequence shown here is derived from an EMBL/GenBank/DDBJ whole genome shotgun (WGS) entry which is preliminary data.</text>
</comment>
<gene>
    <name evidence="4" type="ORF">FYJ29_13655</name>
</gene>
<proteinExistence type="predicted"/>
<dbReference type="EMBL" id="VULT01000041">
    <property type="protein sequence ID" value="MSS18793.1"/>
    <property type="molecule type" value="Genomic_DNA"/>
</dbReference>
<dbReference type="SUPFAM" id="SSF53613">
    <property type="entry name" value="Ribokinase-like"/>
    <property type="match status" value="1"/>
</dbReference>
<reference evidence="4 5" key="1">
    <citation type="submission" date="2019-08" db="EMBL/GenBank/DDBJ databases">
        <title>In-depth cultivation of the pig gut microbiome towards novel bacterial diversity and tailored functional studies.</title>
        <authorList>
            <person name="Wylensek D."/>
            <person name="Hitch T.C.A."/>
            <person name="Clavel T."/>
        </authorList>
    </citation>
    <scope>NUCLEOTIDE SEQUENCE [LARGE SCALE GENOMIC DNA]</scope>
    <source>
        <strain evidence="4 5">Oil-RF-744-WCA-WT-10</strain>
    </source>
</reference>
<organism evidence="4 5">
    <name type="scientific">Sodaliphilus pleomorphus</name>
    <dbReference type="NCBI Taxonomy" id="2606626"/>
    <lineage>
        <taxon>Bacteria</taxon>
        <taxon>Pseudomonadati</taxon>
        <taxon>Bacteroidota</taxon>
        <taxon>Bacteroidia</taxon>
        <taxon>Bacteroidales</taxon>
        <taxon>Muribaculaceae</taxon>
        <taxon>Sodaliphilus</taxon>
    </lineage>
</organism>
<dbReference type="GO" id="GO:0016301">
    <property type="term" value="F:kinase activity"/>
    <property type="evidence" value="ECO:0007669"/>
    <property type="project" value="UniProtKB-KW"/>
</dbReference>
<protein>
    <submittedName>
        <fullName evidence="4">Ribokinase</fullName>
    </submittedName>
</protein>
<dbReference type="PANTHER" id="PTHR10584:SF166">
    <property type="entry name" value="RIBOKINASE"/>
    <property type="match status" value="1"/>
</dbReference>
<evidence type="ECO:0000256" key="1">
    <source>
        <dbReference type="ARBA" id="ARBA00022679"/>
    </source>
</evidence>
<name>A0A6L5XH31_9BACT</name>
<dbReference type="Proteomes" id="UP000483362">
    <property type="component" value="Unassembled WGS sequence"/>
</dbReference>
<evidence type="ECO:0000256" key="2">
    <source>
        <dbReference type="ARBA" id="ARBA00022777"/>
    </source>
</evidence>
<evidence type="ECO:0000259" key="3">
    <source>
        <dbReference type="Pfam" id="PF00294"/>
    </source>
</evidence>
<keyword evidence="1" id="KW-0808">Transferase</keyword>
<dbReference type="RefSeq" id="WP_154538358.1">
    <property type="nucleotide sequence ID" value="NZ_JAQYJH010000024.1"/>
</dbReference>
<evidence type="ECO:0000313" key="5">
    <source>
        <dbReference type="Proteomes" id="UP000483362"/>
    </source>
</evidence>
<accession>A0A6L5XH31</accession>
<dbReference type="PANTHER" id="PTHR10584">
    <property type="entry name" value="SUGAR KINASE"/>
    <property type="match status" value="1"/>
</dbReference>
<dbReference type="InterPro" id="IPR011611">
    <property type="entry name" value="PfkB_dom"/>
</dbReference>
<dbReference type="Pfam" id="PF00294">
    <property type="entry name" value="PfkB"/>
    <property type="match status" value="1"/>
</dbReference>
<sequence length="289" mass="31753">MTDICCIGHITLDKIITPTLTANLNGGTSFYFSYSISKMPNVSYKLVTSLGENEMQAVDNMRKAGINVEVIPSKKTVVFENKYGENMDNRKQRVLAKADPFTAQKLVDIKARYIHLGSLLADDFPLDVFPILARNGILSVDAQGFLRYVDGENVYPCDWKDKREALQYVDILKVNEHEIESLTGESDLEPAAKILSSWGAKEVLMTLGGDGSVIYDGVSLHEIPAYPPKKLVDATGCGDTYATGYLYMRSQGASIDEAGRFAAAMATLNIERTGAFDGTIEEVEAVLDR</sequence>
<feature type="domain" description="Carbohydrate kinase PfkB" evidence="3">
    <location>
        <begin position="152"/>
        <end position="276"/>
    </location>
</feature>